<feature type="non-terminal residue" evidence="1">
    <location>
        <position position="120"/>
    </location>
</feature>
<sequence length="120" mass="13993">MRRLCLAELEMMDFDGKFNELFQQSLYDIRKDFICWSSLSDLDRENHQGLRHLLKCLFALPFELNKKANLCLQVGWTVQLSKFPQSGAFLKSHIDGGFEEDTNNGRKVSAIYFPCGPRWQ</sequence>
<organism evidence="1 2">
    <name type="scientific">Eimeria tenella</name>
    <name type="common">Coccidian parasite</name>
    <dbReference type="NCBI Taxonomy" id="5802"/>
    <lineage>
        <taxon>Eukaryota</taxon>
        <taxon>Sar</taxon>
        <taxon>Alveolata</taxon>
        <taxon>Apicomplexa</taxon>
        <taxon>Conoidasida</taxon>
        <taxon>Coccidia</taxon>
        <taxon>Eucoccidiorida</taxon>
        <taxon>Eimeriorina</taxon>
        <taxon>Eimeriidae</taxon>
        <taxon>Eimeria</taxon>
    </lineage>
</organism>
<dbReference type="GeneID" id="25257497"/>
<gene>
    <name evidence="1" type="ORF">ETH_00042290</name>
</gene>
<dbReference type="OrthoDB" id="76265at2759"/>
<reference evidence="1" key="1">
    <citation type="submission" date="2013-10" db="EMBL/GenBank/DDBJ databases">
        <title>Genomic analysis of the causative agents of coccidiosis in chickens.</title>
        <authorList>
            <person name="Reid A.J."/>
            <person name="Blake D."/>
            <person name="Billington K."/>
            <person name="Browne H."/>
            <person name="Dunn M."/>
            <person name="Hung S."/>
            <person name="Kawahara F."/>
            <person name="Miranda-Saavedra D."/>
            <person name="Mourier T."/>
            <person name="Nagra H."/>
            <person name="Otto T.D."/>
            <person name="Rawlings N."/>
            <person name="Sanchez A."/>
            <person name="Sanders M."/>
            <person name="Subramaniam C."/>
            <person name="Tay Y."/>
            <person name="Dear P."/>
            <person name="Doerig C."/>
            <person name="Gruber A."/>
            <person name="Parkinson J."/>
            <person name="Shirley M."/>
            <person name="Wan K.L."/>
            <person name="Berriman M."/>
            <person name="Tomley F."/>
            <person name="Pain A."/>
        </authorList>
    </citation>
    <scope>NUCLEOTIDE SEQUENCE [LARGE SCALE GENOMIC DNA]</scope>
    <source>
        <strain evidence="1">Houghton</strain>
    </source>
</reference>
<reference evidence="1" key="2">
    <citation type="submission" date="2013-10" db="EMBL/GenBank/DDBJ databases">
        <authorList>
            <person name="Aslett M."/>
        </authorList>
    </citation>
    <scope>NUCLEOTIDE SEQUENCE [LARGE SCALE GENOMIC DNA]</scope>
    <source>
        <strain evidence="1">Houghton</strain>
    </source>
</reference>
<dbReference type="OMA" id="DFICWSS"/>
<protein>
    <recommendedName>
        <fullName evidence="3">Prolyl 4-hydroxylase alpha subunit Fe(2+) 2OG dioxygenase domain-containing protein</fullName>
    </recommendedName>
</protein>
<dbReference type="AlphaFoldDB" id="U6KUS1"/>
<evidence type="ECO:0008006" key="3">
    <source>
        <dbReference type="Google" id="ProtNLM"/>
    </source>
</evidence>
<dbReference type="VEuPathDB" id="ToxoDB:ETH2_1201900"/>
<accession>U6KUS1</accession>
<dbReference type="EMBL" id="HG674920">
    <property type="protein sequence ID" value="CDJ40099.1"/>
    <property type="molecule type" value="Genomic_DNA"/>
</dbReference>
<dbReference type="VEuPathDB" id="ToxoDB:ETH_00042290"/>
<keyword evidence="2" id="KW-1185">Reference proteome</keyword>
<name>U6KUS1_EIMTE</name>
<dbReference type="Gene3D" id="2.60.120.620">
    <property type="entry name" value="q2cbj1_9rhob like domain"/>
    <property type="match status" value="1"/>
</dbReference>
<dbReference type="Proteomes" id="UP000030747">
    <property type="component" value="Unassembled WGS sequence"/>
</dbReference>
<dbReference type="RefSeq" id="XP_013230852.1">
    <property type="nucleotide sequence ID" value="XM_013375398.1"/>
</dbReference>
<proteinExistence type="predicted"/>
<evidence type="ECO:0000313" key="1">
    <source>
        <dbReference type="EMBL" id="CDJ40099.1"/>
    </source>
</evidence>
<evidence type="ECO:0000313" key="2">
    <source>
        <dbReference type="Proteomes" id="UP000030747"/>
    </source>
</evidence>